<accession>A0ABZ3IKG8</accession>
<sequence>MKQLIVNADDFGLHESINFGIIEGHTQGCITSTSIMAGGPAFEHAVALAADHPQLGIGVHLTLVGGRSVIDPGAIPSLVDSEGMLCTSYPAFLKKFCLAGIRLDDVRRELTAQVKRILSAGITITHLDSHQHMHVVPGILDIVLSIAKEFNIKAMRIPAESLVFLGGFKPGAGRIIGRCGLSILASLACFKARQAGLAAPDHFYGMLAGGSMEEKLLLTIIDNLSEGITEVMVHPGLDEVALNSVFNWQYHWQQELNAVTSCRVVQRLEQENIKLVSFARMNNSKG</sequence>
<protein>
    <submittedName>
        <fullName evidence="6">Chitooligosaccharide deacetylase ChbG</fullName>
        <ecNumber evidence="6">3.5.1.105</ecNumber>
    </submittedName>
</protein>
<keyword evidence="2" id="KW-0479">Metal-binding</keyword>
<dbReference type="InterPro" id="IPR006879">
    <property type="entry name" value="YdjC-like"/>
</dbReference>
<dbReference type="CDD" id="cd10808">
    <property type="entry name" value="YdjC"/>
    <property type="match status" value="1"/>
</dbReference>
<gene>
    <name evidence="6" type="primary">chbG</name>
    <name evidence="6" type="ORF">SPSIL_021150</name>
</gene>
<organism evidence="6 7">
    <name type="scientific">Sporomusa silvacetica DSM 10669</name>
    <dbReference type="NCBI Taxonomy" id="1123289"/>
    <lineage>
        <taxon>Bacteria</taxon>
        <taxon>Bacillati</taxon>
        <taxon>Bacillota</taxon>
        <taxon>Negativicutes</taxon>
        <taxon>Selenomonadales</taxon>
        <taxon>Sporomusaceae</taxon>
        <taxon>Sporomusa</taxon>
    </lineage>
</organism>
<dbReference type="EMBL" id="CP155573">
    <property type="protein sequence ID" value="XFO65967.1"/>
    <property type="molecule type" value="Genomic_DNA"/>
</dbReference>
<evidence type="ECO:0000256" key="3">
    <source>
        <dbReference type="ARBA" id="ARBA00022801"/>
    </source>
</evidence>
<evidence type="ECO:0000313" key="7">
    <source>
        <dbReference type="Proteomes" id="UP000216752"/>
    </source>
</evidence>
<name>A0ABZ3IKG8_9FIRM</name>
<dbReference type="InterPro" id="IPR011330">
    <property type="entry name" value="Glyco_hydro/deAcase_b/a-brl"/>
</dbReference>
<reference evidence="6" key="1">
    <citation type="submission" date="2024-05" db="EMBL/GenBank/DDBJ databases">
        <title>Isolation and characterization of Sporomusa carbonis sp. nov., a carboxydotrophic hydrogenogen in the genus of Sporomusa isolated from a charcoal burning pile.</title>
        <authorList>
            <person name="Boeer T."/>
            <person name="Rosenbaum F."/>
            <person name="Eysell L."/>
            <person name="Mueller V."/>
            <person name="Daniel R."/>
            <person name="Poehlein A."/>
        </authorList>
    </citation>
    <scope>NUCLEOTIDE SEQUENCE [LARGE SCALE GENOMIC DNA]</scope>
    <source>
        <strain evidence="6">DSM 10669</strain>
    </source>
</reference>
<evidence type="ECO:0000313" key="6">
    <source>
        <dbReference type="EMBL" id="XFO65967.1"/>
    </source>
</evidence>
<evidence type="ECO:0000256" key="4">
    <source>
        <dbReference type="ARBA" id="ARBA00022842"/>
    </source>
</evidence>
<keyword evidence="7" id="KW-1185">Reference proteome</keyword>
<evidence type="ECO:0000256" key="1">
    <source>
        <dbReference type="ARBA" id="ARBA00001946"/>
    </source>
</evidence>
<dbReference type="Proteomes" id="UP000216752">
    <property type="component" value="Chromosome"/>
</dbReference>
<evidence type="ECO:0000256" key="5">
    <source>
        <dbReference type="ARBA" id="ARBA00023277"/>
    </source>
</evidence>
<dbReference type="Gene3D" id="3.20.20.370">
    <property type="entry name" value="Glycoside hydrolase/deacetylase"/>
    <property type="match status" value="1"/>
</dbReference>
<dbReference type="EC" id="3.5.1.105" evidence="6"/>
<dbReference type="PANTHER" id="PTHR31609">
    <property type="entry name" value="YDJC DEACETYLASE FAMILY MEMBER"/>
    <property type="match status" value="1"/>
</dbReference>
<dbReference type="GO" id="GO:0036311">
    <property type="term" value="F:chitin disaccharide deacetylase activity"/>
    <property type="evidence" value="ECO:0007669"/>
    <property type="project" value="UniProtKB-EC"/>
</dbReference>
<keyword evidence="5" id="KW-0119">Carbohydrate metabolism</keyword>
<dbReference type="SUPFAM" id="SSF88713">
    <property type="entry name" value="Glycoside hydrolase/deacetylase"/>
    <property type="match status" value="1"/>
</dbReference>
<comment type="cofactor">
    <cofactor evidence="1">
        <name>Mg(2+)</name>
        <dbReference type="ChEBI" id="CHEBI:18420"/>
    </cofactor>
</comment>
<dbReference type="RefSeq" id="WP_094604658.1">
    <property type="nucleotide sequence ID" value="NZ_CP155573.1"/>
</dbReference>
<dbReference type="PANTHER" id="PTHR31609:SF1">
    <property type="entry name" value="CARBOHYDRATE DEACETYLASE"/>
    <property type="match status" value="1"/>
</dbReference>
<dbReference type="Pfam" id="PF04794">
    <property type="entry name" value="YdjC"/>
    <property type="match status" value="1"/>
</dbReference>
<keyword evidence="3 6" id="KW-0378">Hydrolase</keyword>
<evidence type="ECO:0000256" key="2">
    <source>
        <dbReference type="ARBA" id="ARBA00022723"/>
    </source>
</evidence>
<proteinExistence type="predicted"/>
<keyword evidence="4" id="KW-0460">Magnesium</keyword>